<accession>A0A5C5WHS0</accession>
<dbReference type="InterPro" id="IPR027417">
    <property type="entry name" value="P-loop_NTPase"/>
</dbReference>
<reference evidence="12 13" key="1">
    <citation type="submission" date="2019-02" db="EMBL/GenBank/DDBJ databases">
        <title>Deep-cultivation of Planctomycetes and their phenomic and genomic characterization uncovers novel biology.</title>
        <authorList>
            <person name="Wiegand S."/>
            <person name="Jogler M."/>
            <person name="Boedeker C."/>
            <person name="Pinto D."/>
            <person name="Vollmers J."/>
            <person name="Rivas-Marin E."/>
            <person name="Kohn T."/>
            <person name="Peeters S.H."/>
            <person name="Heuer A."/>
            <person name="Rast P."/>
            <person name="Oberbeckmann S."/>
            <person name="Bunk B."/>
            <person name="Jeske O."/>
            <person name="Meyerdierks A."/>
            <person name="Storesund J.E."/>
            <person name="Kallscheuer N."/>
            <person name="Luecker S."/>
            <person name="Lage O.M."/>
            <person name="Pohl T."/>
            <person name="Merkel B.J."/>
            <person name="Hornburger P."/>
            <person name="Mueller R.-W."/>
            <person name="Bruemmer F."/>
            <person name="Labrenz M."/>
            <person name="Spormann A.M."/>
            <person name="Op Den Camp H."/>
            <person name="Overmann J."/>
            <person name="Amann R."/>
            <person name="Jetten M.S.M."/>
            <person name="Mascher T."/>
            <person name="Medema M.H."/>
            <person name="Devos D.P."/>
            <person name="Kaster A.-K."/>
            <person name="Ovreas L."/>
            <person name="Rohde M."/>
            <person name="Galperin M.Y."/>
            <person name="Jogler C."/>
        </authorList>
    </citation>
    <scope>NUCLEOTIDE SEQUENCE [LARGE SCALE GENOMIC DNA]</scope>
    <source>
        <strain evidence="12 13">KOR42</strain>
    </source>
</reference>
<keyword evidence="2" id="KW-0813">Transport</keyword>
<keyword evidence="3 9" id="KW-0812">Transmembrane</keyword>
<dbReference type="InterPro" id="IPR017871">
    <property type="entry name" value="ABC_transporter-like_CS"/>
</dbReference>
<dbReference type="SUPFAM" id="SSF90123">
    <property type="entry name" value="ABC transporter transmembrane region"/>
    <property type="match status" value="1"/>
</dbReference>
<dbReference type="InterPro" id="IPR011527">
    <property type="entry name" value="ABC1_TM_dom"/>
</dbReference>
<dbReference type="FunFam" id="3.40.50.300:FF:000287">
    <property type="entry name" value="Multidrug ABC transporter ATP-binding protein"/>
    <property type="match status" value="1"/>
</dbReference>
<evidence type="ECO:0000313" key="12">
    <source>
        <dbReference type="EMBL" id="TWT50107.1"/>
    </source>
</evidence>
<dbReference type="RefSeq" id="WP_146511092.1">
    <property type="nucleotide sequence ID" value="NZ_SIHI01000014.1"/>
</dbReference>
<keyword evidence="4" id="KW-0547">Nucleotide-binding</keyword>
<dbReference type="PANTHER" id="PTHR43394">
    <property type="entry name" value="ATP-DEPENDENT PERMEASE MDL1, MITOCHONDRIAL"/>
    <property type="match status" value="1"/>
</dbReference>
<evidence type="ECO:0000256" key="1">
    <source>
        <dbReference type="ARBA" id="ARBA00004651"/>
    </source>
</evidence>
<feature type="transmembrane region" description="Helical" evidence="9">
    <location>
        <begin position="72"/>
        <end position="100"/>
    </location>
</feature>
<dbReference type="EMBL" id="SIHI01000014">
    <property type="protein sequence ID" value="TWT50107.1"/>
    <property type="molecule type" value="Genomic_DNA"/>
</dbReference>
<evidence type="ECO:0000256" key="4">
    <source>
        <dbReference type="ARBA" id="ARBA00022741"/>
    </source>
</evidence>
<name>A0A5C5WHS0_9PLAN</name>
<dbReference type="Pfam" id="PF00664">
    <property type="entry name" value="ABC_membrane"/>
    <property type="match status" value="1"/>
</dbReference>
<dbReference type="GO" id="GO:0005524">
    <property type="term" value="F:ATP binding"/>
    <property type="evidence" value="ECO:0007669"/>
    <property type="project" value="UniProtKB-KW"/>
</dbReference>
<keyword evidence="5 12" id="KW-0067">ATP-binding</keyword>
<evidence type="ECO:0000256" key="9">
    <source>
        <dbReference type="SAM" id="Phobius"/>
    </source>
</evidence>
<evidence type="ECO:0000259" key="11">
    <source>
        <dbReference type="PROSITE" id="PS50929"/>
    </source>
</evidence>
<dbReference type="GO" id="GO:0016887">
    <property type="term" value="F:ATP hydrolysis activity"/>
    <property type="evidence" value="ECO:0007669"/>
    <property type="project" value="InterPro"/>
</dbReference>
<dbReference type="PROSITE" id="PS50893">
    <property type="entry name" value="ABC_TRANSPORTER_2"/>
    <property type="match status" value="1"/>
</dbReference>
<evidence type="ECO:0000256" key="7">
    <source>
        <dbReference type="ARBA" id="ARBA00023136"/>
    </source>
</evidence>
<dbReference type="PROSITE" id="PS50929">
    <property type="entry name" value="ABC_TM1F"/>
    <property type="match status" value="1"/>
</dbReference>
<keyword evidence="13" id="KW-1185">Reference proteome</keyword>
<dbReference type="Gene3D" id="1.20.1560.10">
    <property type="entry name" value="ABC transporter type 1, transmembrane domain"/>
    <property type="match status" value="1"/>
</dbReference>
<organism evidence="12 13">
    <name type="scientific">Thalassoglobus neptunius</name>
    <dbReference type="NCBI Taxonomy" id="1938619"/>
    <lineage>
        <taxon>Bacteria</taxon>
        <taxon>Pseudomonadati</taxon>
        <taxon>Planctomycetota</taxon>
        <taxon>Planctomycetia</taxon>
        <taxon>Planctomycetales</taxon>
        <taxon>Planctomycetaceae</taxon>
        <taxon>Thalassoglobus</taxon>
    </lineage>
</organism>
<evidence type="ECO:0000313" key="13">
    <source>
        <dbReference type="Proteomes" id="UP000317243"/>
    </source>
</evidence>
<evidence type="ECO:0000256" key="6">
    <source>
        <dbReference type="ARBA" id="ARBA00022989"/>
    </source>
</evidence>
<dbReference type="AlphaFoldDB" id="A0A5C5WHS0"/>
<feature type="domain" description="ABC transmembrane type-1" evidence="11">
    <location>
        <begin position="36"/>
        <end position="318"/>
    </location>
</feature>
<sequence length="640" mass="71580">MTSGWIDDDDLKEKKLDLRLWKSLLKYTLHYRQTSLLFLLVAFSAAGADLGFPIITGALISEIDRDISQVNIAWYAGAYMTLAIVLSVSICGFILCAGRIRTNVSHDIRRDAFEQLQRLSFSFFDKRPTGWLMARLTSDCQRLSVILAWGVMDLIWGSTLMIGISLVMLWYNWRVAIAVLAVVPVLFAVSMLFKKWILRTSRLVRRTNSRITGVYNEAIMGVRTTKTFVREEDNLKDFDRLTSEMYEHSVRNAVLSAVYLPIVLSLGSVAIASALVMGGNQVLASTLAIGEMVMFMYYAQMFFTPAQEISAWFAELQMAQASAERVLSLIESVPDIQDSDEVKQRLQTLGHDGHPDRLGVIEFRDVGFRYGDGPQIIQRFNLTVQPGETIALVGATGGGKSTVVNLLCRFYEPTSGEILIDGVDYRQRSLSWLQSNLGIVLQQPHLFSGTIADNIRYGRPESTEEEVIEAATLAGAHSFISEMNSGYDSQVGEGGTQLSLGQRQLISFARAVLKRPRLLVMDEATSSIDTETEKVIQESLARILQNRTSFVIAHRLSTIRSADRILVISQGEILEQGSHAELLKLRGDYYKLYTDQSIRDIDRIDSISLSDDDSADELNSPSPRTEKDHASLSPTVRERK</sequence>
<comment type="subcellular location">
    <subcellularLocation>
        <location evidence="1">Cell membrane</location>
        <topology evidence="1">Multi-pass membrane protein</topology>
    </subcellularLocation>
</comment>
<feature type="region of interest" description="Disordered" evidence="8">
    <location>
        <begin position="610"/>
        <end position="640"/>
    </location>
</feature>
<comment type="caution">
    <text evidence="12">The sequence shown here is derived from an EMBL/GenBank/DDBJ whole genome shotgun (WGS) entry which is preliminary data.</text>
</comment>
<evidence type="ECO:0000256" key="3">
    <source>
        <dbReference type="ARBA" id="ARBA00022692"/>
    </source>
</evidence>
<dbReference type="SUPFAM" id="SSF52540">
    <property type="entry name" value="P-loop containing nucleoside triphosphate hydrolases"/>
    <property type="match status" value="1"/>
</dbReference>
<evidence type="ECO:0000256" key="8">
    <source>
        <dbReference type="SAM" id="MobiDB-lite"/>
    </source>
</evidence>
<evidence type="ECO:0000259" key="10">
    <source>
        <dbReference type="PROSITE" id="PS50893"/>
    </source>
</evidence>
<feature type="transmembrane region" description="Helical" evidence="9">
    <location>
        <begin position="36"/>
        <end position="60"/>
    </location>
</feature>
<dbReference type="SMART" id="SM00382">
    <property type="entry name" value="AAA"/>
    <property type="match status" value="1"/>
</dbReference>
<dbReference type="GO" id="GO:0015421">
    <property type="term" value="F:ABC-type oligopeptide transporter activity"/>
    <property type="evidence" value="ECO:0007669"/>
    <property type="project" value="TreeGrafter"/>
</dbReference>
<dbReference type="Pfam" id="PF00005">
    <property type="entry name" value="ABC_tran"/>
    <property type="match status" value="1"/>
</dbReference>
<dbReference type="PROSITE" id="PS00211">
    <property type="entry name" value="ABC_TRANSPORTER_1"/>
    <property type="match status" value="1"/>
</dbReference>
<dbReference type="Proteomes" id="UP000317243">
    <property type="component" value="Unassembled WGS sequence"/>
</dbReference>
<dbReference type="PANTHER" id="PTHR43394:SF1">
    <property type="entry name" value="ATP-BINDING CASSETTE SUB-FAMILY B MEMBER 10, MITOCHONDRIAL"/>
    <property type="match status" value="1"/>
</dbReference>
<dbReference type="GO" id="GO:0005886">
    <property type="term" value="C:plasma membrane"/>
    <property type="evidence" value="ECO:0007669"/>
    <property type="project" value="UniProtKB-SubCell"/>
</dbReference>
<feature type="transmembrane region" description="Helical" evidence="9">
    <location>
        <begin position="175"/>
        <end position="193"/>
    </location>
</feature>
<dbReference type="InterPro" id="IPR036640">
    <property type="entry name" value="ABC1_TM_sf"/>
</dbReference>
<feature type="transmembrane region" description="Helical" evidence="9">
    <location>
        <begin position="143"/>
        <end position="169"/>
    </location>
</feature>
<evidence type="ECO:0000256" key="2">
    <source>
        <dbReference type="ARBA" id="ARBA00022448"/>
    </source>
</evidence>
<dbReference type="Gene3D" id="3.40.50.300">
    <property type="entry name" value="P-loop containing nucleotide triphosphate hydrolases"/>
    <property type="match status" value="1"/>
</dbReference>
<keyword evidence="7 9" id="KW-0472">Membrane</keyword>
<dbReference type="CDD" id="cd18540">
    <property type="entry name" value="ABC_6TM_exporter_like"/>
    <property type="match status" value="1"/>
</dbReference>
<feature type="domain" description="ABC transporter" evidence="10">
    <location>
        <begin position="361"/>
        <end position="595"/>
    </location>
</feature>
<gene>
    <name evidence="12" type="ORF">KOR42_36540</name>
</gene>
<dbReference type="InterPro" id="IPR003439">
    <property type="entry name" value="ABC_transporter-like_ATP-bd"/>
</dbReference>
<proteinExistence type="predicted"/>
<evidence type="ECO:0000256" key="5">
    <source>
        <dbReference type="ARBA" id="ARBA00022840"/>
    </source>
</evidence>
<dbReference type="InterPro" id="IPR003593">
    <property type="entry name" value="AAA+_ATPase"/>
</dbReference>
<dbReference type="InterPro" id="IPR039421">
    <property type="entry name" value="Type_1_exporter"/>
</dbReference>
<feature type="transmembrane region" description="Helical" evidence="9">
    <location>
        <begin position="253"/>
        <end position="276"/>
    </location>
</feature>
<keyword evidence="6 9" id="KW-1133">Transmembrane helix</keyword>
<protein>
    <submittedName>
        <fullName evidence="12">Putative ABC transporter ATP-binding protein</fullName>
    </submittedName>
</protein>
<dbReference type="OrthoDB" id="9762778at2"/>